<feature type="transmembrane region" description="Helical" evidence="5">
    <location>
        <begin position="156"/>
        <end position="175"/>
    </location>
</feature>
<feature type="domain" description="Major facilitator superfamily (MFS) profile" evidence="6">
    <location>
        <begin position="33"/>
        <end position="438"/>
    </location>
</feature>
<dbReference type="InterPro" id="IPR050382">
    <property type="entry name" value="MFS_Na/Anion_cotransporter"/>
</dbReference>
<feature type="transmembrane region" description="Helical" evidence="5">
    <location>
        <begin position="383"/>
        <end position="410"/>
    </location>
</feature>
<evidence type="ECO:0000259" key="6">
    <source>
        <dbReference type="PROSITE" id="PS50850"/>
    </source>
</evidence>
<feature type="transmembrane region" description="Helical" evidence="5">
    <location>
        <begin position="96"/>
        <end position="116"/>
    </location>
</feature>
<evidence type="ECO:0000256" key="3">
    <source>
        <dbReference type="ARBA" id="ARBA00022989"/>
    </source>
</evidence>
<feature type="transmembrane region" description="Helical" evidence="5">
    <location>
        <begin position="321"/>
        <end position="341"/>
    </location>
</feature>
<feature type="transmembrane region" description="Helical" evidence="5">
    <location>
        <begin position="31"/>
        <end position="48"/>
    </location>
</feature>
<dbReference type="CDD" id="cd06174">
    <property type="entry name" value="MFS"/>
    <property type="match status" value="1"/>
</dbReference>
<feature type="transmembrane region" description="Helical" evidence="5">
    <location>
        <begin position="254"/>
        <end position="275"/>
    </location>
</feature>
<reference evidence="8" key="1">
    <citation type="journal article" date="2019" name="Int. J. Syst. Evol. Microbiol.">
        <title>The Global Catalogue of Microorganisms (GCM) 10K type strain sequencing project: providing services to taxonomists for standard genome sequencing and annotation.</title>
        <authorList>
            <consortium name="The Broad Institute Genomics Platform"/>
            <consortium name="The Broad Institute Genome Sequencing Center for Infectious Disease"/>
            <person name="Wu L."/>
            <person name="Ma J."/>
        </authorList>
    </citation>
    <scope>NUCLEOTIDE SEQUENCE [LARGE SCALE GENOMIC DNA]</scope>
    <source>
        <strain evidence="8">JCM 9377</strain>
    </source>
</reference>
<comment type="subcellular location">
    <subcellularLocation>
        <location evidence="1">Cell membrane</location>
        <topology evidence="1">Multi-pass membrane protein</topology>
    </subcellularLocation>
</comment>
<evidence type="ECO:0000256" key="2">
    <source>
        <dbReference type="ARBA" id="ARBA00022692"/>
    </source>
</evidence>
<feature type="transmembrane region" description="Helical" evidence="5">
    <location>
        <begin position="295"/>
        <end position="312"/>
    </location>
</feature>
<dbReference type="Pfam" id="PF07690">
    <property type="entry name" value="MFS_1"/>
    <property type="match status" value="1"/>
</dbReference>
<sequence length="496" mass="54083">MAKHAAMPGSNRPDLTARRTLYRYPDTGPRYLYLSIAVASTIVLYYELYVFGGVAPLVLAHYRMSFSYYVNILVVANLIGAFGSLAAGLGDRWGRINIVVYGLAVTGMLSLLTPLAATKASFALMLIMISVVEGAVLVATPALVRDFSPQLGRASAMGFWAVGPVAGSLIVSFVANRTLQRFGDSWESQYYLVGAAGLVMCAVAFFGLRELSPPLRDQVLVGKEDRKVLEVHVASGSHRMRTDVPWSHVARPDILLPALGISLFLLVYYVAIGFSTLYLSTLFGFTTHEVNGLNTWFWLVNAVTLIAVGALSDRLRVRKPFMVVGTVLTILSTYLLIGHAGRPDTGGLTVALILGLLGLGLGTAYVPWMAAFTETVERCNPALIAPGLAIWGWLVRICACLSFFLLPIIVGSMNTLVDATATGDVAAMRAAAAQAPAQWRHWWWICIVAQVAFLLLMLPLAGRWSSRAARADLDAHRRRMRRLLPYQPPVRVPWSE</sequence>
<keyword evidence="4 5" id="KW-0472">Membrane</keyword>
<evidence type="ECO:0000313" key="7">
    <source>
        <dbReference type="EMBL" id="GAA3233026.1"/>
    </source>
</evidence>
<organism evidence="7 8">
    <name type="scientific">Actinocorallia longicatena</name>
    <dbReference type="NCBI Taxonomy" id="111803"/>
    <lineage>
        <taxon>Bacteria</taxon>
        <taxon>Bacillati</taxon>
        <taxon>Actinomycetota</taxon>
        <taxon>Actinomycetes</taxon>
        <taxon>Streptosporangiales</taxon>
        <taxon>Thermomonosporaceae</taxon>
        <taxon>Actinocorallia</taxon>
    </lineage>
</organism>
<feature type="transmembrane region" description="Helical" evidence="5">
    <location>
        <begin position="347"/>
        <end position="371"/>
    </location>
</feature>
<protein>
    <recommendedName>
        <fullName evidence="6">Major facilitator superfamily (MFS) profile domain-containing protein</fullName>
    </recommendedName>
</protein>
<dbReference type="PANTHER" id="PTHR11662:SF399">
    <property type="entry name" value="FI19708P1-RELATED"/>
    <property type="match status" value="1"/>
</dbReference>
<feature type="transmembrane region" description="Helical" evidence="5">
    <location>
        <begin position="68"/>
        <end position="89"/>
    </location>
</feature>
<dbReference type="InterPro" id="IPR036259">
    <property type="entry name" value="MFS_trans_sf"/>
</dbReference>
<accession>A0ABP6QJ15</accession>
<comment type="caution">
    <text evidence="7">The sequence shown here is derived from an EMBL/GenBank/DDBJ whole genome shotgun (WGS) entry which is preliminary data.</text>
</comment>
<dbReference type="RefSeq" id="WP_344835974.1">
    <property type="nucleotide sequence ID" value="NZ_BAAAUV010000024.1"/>
</dbReference>
<dbReference type="Proteomes" id="UP001501237">
    <property type="component" value="Unassembled WGS sequence"/>
</dbReference>
<keyword evidence="8" id="KW-1185">Reference proteome</keyword>
<evidence type="ECO:0000313" key="8">
    <source>
        <dbReference type="Proteomes" id="UP001501237"/>
    </source>
</evidence>
<dbReference type="PROSITE" id="PS50850">
    <property type="entry name" value="MFS"/>
    <property type="match status" value="1"/>
</dbReference>
<proteinExistence type="predicted"/>
<dbReference type="Gene3D" id="1.20.1250.20">
    <property type="entry name" value="MFS general substrate transporter like domains"/>
    <property type="match status" value="2"/>
</dbReference>
<feature type="transmembrane region" description="Helical" evidence="5">
    <location>
        <begin position="122"/>
        <end position="144"/>
    </location>
</feature>
<evidence type="ECO:0000256" key="1">
    <source>
        <dbReference type="ARBA" id="ARBA00004651"/>
    </source>
</evidence>
<gene>
    <name evidence="7" type="ORF">GCM10010468_65360</name>
</gene>
<name>A0ABP6QJ15_9ACTN</name>
<keyword evidence="2 5" id="KW-0812">Transmembrane</keyword>
<feature type="transmembrane region" description="Helical" evidence="5">
    <location>
        <begin position="442"/>
        <end position="461"/>
    </location>
</feature>
<dbReference type="InterPro" id="IPR011701">
    <property type="entry name" value="MFS"/>
</dbReference>
<evidence type="ECO:0000256" key="5">
    <source>
        <dbReference type="SAM" id="Phobius"/>
    </source>
</evidence>
<keyword evidence="3 5" id="KW-1133">Transmembrane helix</keyword>
<dbReference type="SUPFAM" id="SSF103473">
    <property type="entry name" value="MFS general substrate transporter"/>
    <property type="match status" value="1"/>
</dbReference>
<feature type="transmembrane region" description="Helical" evidence="5">
    <location>
        <begin position="190"/>
        <end position="208"/>
    </location>
</feature>
<dbReference type="EMBL" id="BAAAUV010000024">
    <property type="protein sequence ID" value="GAA3233026.1"/>
    <property type="molecule type" value="Genomic_DNA"/>
</dbReference>
<dbReference type="PANTHER" id="PTHR11662">
    <property type="entry name" value="SOLUTE CARRIER FAMILY 17"/>
    <property type="match status" value="1"/>
</dbReference>
<dbReference type="InterPro" id="IPR020846">
    <property type="entry name" value="MFS_dom"/>
</dbReference>
<evidence type="ECO:0000256" key="4">
    <source>
        <dbReference type="ARBA" id="ARBA00023136"/>
    </source>
</evidence>